<dbReference type="SUPFAM" id="SSF46785">
    <property type="entry name" value="Winged helix' DNA-binding domain"/>
    <property type="match status" value="1"/>
</dbReference>
<dbReference type="PRINTS" id="PR00598">
    <property type="entry name" value="HTHMARR"/>
</dbReference>
<dbReference type="PANTHER" id="PTHR33164:SF89">
    <property type="entry name" value="MARR FAMILY REGULATORY PROTEIN"/>
    <property type="match status" value="1"/>
</dbReference>
<gene>
    <name evidence="2" type="ORF">N825_08200</name>
</gene>
<feature type="domain" description="HTH marR-type" evidence="1">
    <location>
        <begin position="15"/>
        <end position="151"/>
    </location>
</feature>
<protein>
    <recommendedName>
        <fullName evidence="1">HTH marR-type domain-containing protein</fullName>
    </recommendedName>
</protein>
<dbReference type="GO" id="GO:0003700">
    <property type="term" value="F:DNA-binding transcription factor activity"/>
    <property type="evidence" value="ECO:0007669"/>
    <property type="project" value="InterPro"/>
</dbReference>
<dbReference type="STRING" id="1385369.N825_08200"/>
<dbReference type="AlphaFoldDB" id="W9H2N5"/>
<dbReference type="Proteomes" id="UP000019486">
    <property type="component" value="Unassembled WGS sequence"/>
</dbReference>
<reference evidence="2 3" key="1">
    <citation type="submission" date="2013-08" db="EMBL/GenBank/DDBJ databases">
        <title>The genome sequence of Skermanella stibiiresistens.</title>
        <authorList>
            <person name="Zhu W."/>
            <person name="Wang G."/>
        </authorList>
    </citation>
    <scope>NUCLEOTIDE SEQUENCE [LARGE SCALE GENOMIC DNA]</scope>
    <source>
        <strain evidence="2 3">SB22</strain>
    </source>
</reference>
<comment type="caution">
    <text evidence="2">The sequence shown here is derived from an EMBL/GenBank/DDBJ whole genome shotgun (WGS) entry which is preliminary data.</text>
</comment>
<dbReference type="PROSITE" id="PS50995">
    <property type="entry name" value="HTH_MARR_2"/>
    <property type="match status" value="1"/>
</dbReference>
<accession>W9H2N5</accession>
<evidence type="ECO:0000313" key="3">
    <source>
        <dbReference type="Proteomes" id="UP000019486"/>
    </source>
</evidence>
<sequence>MAVAPEVGLNLDNLNGRIAFHLRLAVEASQQAFNQKLDGIETNVPYKTGHLTVLTLIANNPGVTQTAISSAAGRDKSTLTPMLNEFVRRGLVRREPISTDRRSYALSLTRDGEAALAAFGPVSRDHEARLNEIIGPENKAEFIRILCRIKEALG</sequence>
<dbReference type="EMBL" id="AVFL01000014">
    <property type="protein sequence ID" value="EWY38972.1"/>
    <property type="molecule type" value="Genomic_DNA"/>
</dbReference>
<dbReference type="Gene3D" id="1.10.10.10">
    <property type="entry name" value="Winged helix-like DNA-binding domain superfamily/Winged helix DNA-binding domain"/>
    <property type="match status" value="1"/>
</dbReference>
<dbReference type="InterPro" id="IPR039422">
    <property type="entry name" value="MarR/SlyA-like"/>
</dbReference>
<dbReference type="InterPro" id="IPR000835">
    <property type="entry name" value="HTH_MarR-typ"/>
</dbReference>
<dbReference type="PANTHER" id="PTHR33164">
    <property type="entry name" value="TRANSCRIPTIONAL REGULATOR, MARR FAMILY"/>
    <property type="match status" value="1"/>
</dbReference>
<keyword evidence="3" id="KW-1185">Reference proteome</keyword>
<dbReference type="Pfam" id="PF01047">
    <property type="entry name" value="MarR"/>
    <property type="match status" value="1"/>
</dbReference>
<dbReference type="SMART" id="SM00347">
    <property type="entry name" value="HTH_MARR"/>
    <property type="match status" value="1"/>
</dbReference>
<dbReference type="InterPro" id="IPR036388">
    <property type="entry name" value="WH-like_DNA-bd_sf"/>
</dbReference>
<evidence type="ECO:0000259" key="1">
    <source>
        <dbReference type="PROSITE" id="PS50995"/>
    </source>
</evidence>
<dbReference type="PATRIC" id="fig|1385369.3.peg.3815"/>
<name>W9H2N5_9PROT</name>
<dbReference type="InterPro" id="IPR036390">
    <property type="entry name" value="WH_DNA-bd_sf"/>
</dbReference>
<dbReference type="GO" id="GO:0006950">
    <property type="term" value="P:response to stress"/>
    <property type="evidence" value="ECO:0007669"/>
    <property type="project" value="TreeGrafter"/>
</dbReference>
<evidence type="ECO:0000313" key="2">
    <source>
        <dbReference type="EMBL" id="EWY38972.1"/>
    </source>
</evidence>
<proteinExistence type="predicted"/>
<organism evidence="2 3">
    <name type="scientific">Skermanella stibiiresistens SB22</name>
    <dbReference type="NCBI Taxonomy" id="1385369"/>
    <lineage>
        <taxon>Bacteria</taxon>
        <taxon>Pseudomonadati</taxon>
        <taxon>Pseudomonadota</taxon>
        <taxon>Alphaproteobacteria</taxon>
        <taxon>Rhodospirillales</taxon>
        <taxon>Azospirillaceae</taxon>
        <taxon>Skermanella</taxon>
    </lineage>
</organism>